<dbReference type="GO" id="GO:0005840">
    <property type="term" value="C:ribosome"/>
    <property type="evidence" value="ECO:0007669"/>
    <property type="project" value="UniProtKB-KW"/>
</dbReference>
<feature type="region of interest" description="Disordered" evidence="4">
    <location>
        <begin position="243"/>
        <end position="280"/>
    </location>
</feature>
<dbReference type="AlphaFoldDB" id="A0A3M7GB05"/>
<evidence type="ECO:0000256" key="3">
    <source>
        <dbReference type="ARBA" id="ARBA00023274"/>
    </source>
</evidence>
<dbReference type="Proteomes" id="UP000281468">
    <property type="component" value="Unassembled WGS sequence"/>
</dbReference>
<feature type="domain" description="Ribosomal eL28/Mak16" evidence="5">
    <location>
        <begin position="130"/>
        <end position="248"/>
    </location>
</feature>
<dbReference type="EMBL" id="QWIQ01000251">
    <property type="protein sequence ID" value="RMY97946.1"/>
    <property type="molecule type" value="Genomic_DNA"/>
</dbReference>
<evidence type="ECO:0000256" key="2">
    <source>
        <dbReference type="ARBA" id="ARBA00022980"/>
    </source>
</evidence>
<evidence type="ECO:0000256" key="4">
    <source>
        <dbReference type="SAM" id="MobiDB-lite"/>
    </source>
</evidence>
<evidence type="ECO:0000313" key="7">
    <source>
        <dbReference type="Proteomes" id="UP000281468"/>
    </source>
</evidence>
<proteinExistence type="inferred from homology"/>
<keyword evidence="3" id="KW-0687">Ribonucleoprotein</keyword>
<dbReference type="GO" id="GO:0003735">
    <property type="term" value="F:structural constituent of ribosome"/>
    <property type="evidence" value="ECO:0007669"/>
    <property type="project" value="InterPro"/>
</dbReference>
<dbReference type="Gene3D" id="3.30.390.110">
    <property type="match status" value="1"/>
</dbReference>
<evidence type="ECO:0000259" key="5">
    <source>
        <dbReference type="Pfam" id="PF01778"/>
    </source>
</evidence>
<dbReference type="GO" id="GO:0006412">
    <property type="term" value="P:translation"/>
    <property type="evidence" value="ECO:0007669"/>
    <property type="project" value="InterPro"/>
</dbReference>
<dbReference type="PANTHER" id="PTHR10544">
    <property type="entry name" value="60S RIBOSOMAL PROTEIN L28"/>
    <property type="match status" value="1"/>
</dbReference>
<sequence length="280" mass="30958">MVVVDLQWVVDKVMRSISSGWGRMGLGALDCVLTTYDVVNRDAVAYGMVLPDHRIRRQSIDAPRQACRLALGKPTSDIRYPARKQPSGNLGALEFEIRTGWRASGRAKYNSARTIVDTMATNYDNISQDLVWECCRGSNSFLVKRKQAGGVQFSRDPLNLVNKHSRKYEGFVNDQAIGINRDDNTVKMTTKLPKRKNNPAKMYQESSFAASTPARKVYKSVVNSTAKKGYRADLRAEAVARASAIKRSQREKKDKTAPTKLRGAKAVKAEQAKAAAAGSS</sequence>
<protein>
    <recommendedName>
        <fullName evidence="5">Ribosomal eL28/Mak16 domain-containing protein</fullName>
    </recommendedName>
</protein>
<gene>
    <name evidence="6" type="ORF">D0862_07820</name>
</gene>
<dbReference type="Pfam" id="PF01778">
    <property type="entry name" value="Ribosomal_L28e"/>
    <property type="match status" value="1"/>
</dbReference>
<dbReference type="InterPro" id="IPR029004">
    <property type="entry name" value="Ribosomal_eL28/Mak16"/>
</dbReference>
<dbReference type="GO" id="GO:1990904">
    <property type="term" value="C:ribonucleoprotein complex"/>
    <property type="evidence" value="ECO:0007669"/>
    <property type="project" value="UniProtKB-KW"/>
</dbReference>
<dbReference type="VEuPathDB" id="FungiDB:BTJ68_14545"/>
<name>A0A3M7GB05_HORWE</name>
<comment type="caution">
    <text evidence="6">The sequence shown here is derived from an EMBL/GenBank/DDBJ whole genome shotgun (WGS) entry which is preliminary data.</text>
</comment>
<evidence type="ECO:0000256" key="1">
    <source>
        <dbReference type="ARBA" id="ARBA00007926"/>
    </source>
</evidence>
<comment type="similarity">
    <text evidence="1">Belongs to the eukaryotic ribosomal protein eL28 family.</text>
</comment>
<accession>A0A3M7GB05</accession>
<reference evidence="6 7" key="1">
    <citation type="journal article" date="2018" name="BMC Genomics">
        <title>Genomic evidence for intraspecific hybridization in a clonal and extremely halotolerant yeast.</title>
        <authorList>
            <person name="Gostincar C."/>
            <person name="Stajich J.E."/>
            <person name="Zupancic J."/>
            <person name="Zalar P."/>
            <person name="Gunde-Cimerman N."/>
        </authorList>
    </citation>
    <scope>NUCLEOTIDE SEQUENCE [LARGE SCALE GENOMIC DNA]</scope>
    <source>
        <strain evidence="6 7">EXF-171</strain>
    </source>
</reference>
<evidence type="ECO:0000313" key="6">
    <source>
        <dbReference type="EMBL" id="RMY97946.1"/>
    </source>
</evidence>
<keyword evidence="2" id="KW-0689">Ribosomal protein</keyword>
<dbReference type="InterPro" id="IPR002672">
    <property type="entry name" value="Ribosomal_eL28"/>
</dbReference>
<organism evidence="6 7">
    <name type="scientific">Hortaea werneckii</name>
    <name type="common">Black yeast</name>
    <name type="synonym">Cladosporium werneckii</name>
    <dbReference type="NCBI Taxonomy" id="91943"/>
    <lineage>
        <taxon>Eukaryota</taxon>
        <taxon>Fungi</taxon>
        <taxon>Dikarya</taxon>
        <taxon>Ascomycota</taxon>
        <taxon>Pezizomycotina</taxon>
        <taxon>Dothideomycetes</taxon>
        <taxon>Dothideomycetidae</taxon>
        <taxon>Mycosphaerellales</taxon>
        <taxon>Teratosphaeriaceae</taxon>
        <taxon>Hortaea</taxon>
    </lineage>
</organism>